<feature type="transmembrane region" description="Helical" evidence="9">
    <location>
        <begin position="216"/>
        <end position="234"/>
    </location>
</feature>
<evidence type="ECO:0000256" key="6">
    <source>
        <dbReference type="ARBA" id="ARBA00022847"/>
    </source>
</evidence>
<evidence type="ECO:0000313" key="11">
    <source>
        <dbReference type="Proteomes" id="UP000189433"/>
    </source>
</evidence>
<evidence type="ECO:0000313" key="10">
    <source>
        <dbReference type="EMBL" id="OOF43060.1"/>
    </source>
</evidence>
<dbReference type="RefSeq" id="WP_077416157.1">
    <property type="nucleotide sequence ID" value="NZ_MLHJ01000045.1"/>
</dbReference>
<dbReference type="Gene3D" id="1.20.1740.10">
    <property type="entry name" value="Amino acid/polyamine transporter I"/>
    <property type="match status" value="1"/>
</dbReference>
<comment type="caution">
    <text evidence="10">The sequence shown here is derived from an EMBL/GenBank/DDBJ whole genome shotgun (WGS) entry which is preliminary data.</text>
</comment>
<dbReference type="AlphaFoldDB" id="A0A1V3IM05"/>
<evidence type="ECO:0000256" key="7">
    <source>
        <dbReference type="ARBA" id="ARBA00022989"/>
    </source>
</evidence>
<evidence type="ECO:0000256" key="9">
    <source>
        <dbReference type="RuleBase" id="RU363064"/>
    </source>
</evidence>
<comment type="subcellular location">
    <subcellularLocation>
        <location evidence="9">Cell inner membrane</location>
        <topology evidence="9">Multi-pass membrane protein</topology>
    </subcellularLocation>
    <subcellularLocation>
        <location evidence="1">Cell membrane</location>
        <topology evidence="1">Multi-pass membrane protein</topology>
    </subcellularLocation>
</comment>
<dbReference type="PRINTS" id="PR00175">
    <property type="entry name" value="NAALASMPORT"/>
</dbReference>
<evidence type="ECO:0000256" key="2">
    <source>
        <dbReference type="ARBA" id="ARBA00009261"/>
    </source>
</evidence>
<dbReference type="PANTHER" id="PTHR30330:SF1">
    <property type="entry name" value="AMINO-ACID CARRIER PROTEIN ALST"/>
    <property type="match status" value="1"/>
</dbReference>
<feature type="transmembrane region" description="Helical" evidence="9">
    <location>
        <begin position="187"/>
        <end position="204"/>
    </location>
</feature>
<keyword evidence="7 9" id="KW-1133">Transmembrane helix</keyword>
<accession>A0A1V3IM05</accession>
<keyword evidence="11" id="KW-1185">Reference proteome</keyword>
<evidence type="ECO:0000256" key="8">
    <source>
        <dbReference type="ARBA" id="ARBA00023136"/>
    </source>
</evidence>
<feature type="transmembrane region" description="Helical" evidence="9">
    <location>
        <begin position="70"/>
        <end position="96"/>
    </location>
</feature>
<dbReference type="Pfam" id="PF01235">
    <property type="entry name" value="Na_Ala_symp"/>
    <property type="match status" value="1"/>
</dbReference>
<dbReference type="PROSITE" id="PS00873">
    <property type="entry name" value="NA_ALANINE_SYMP"/>
    <property type="match status" value="1"/>
</dbReference>
<dbReference type="GO" id="GO:0005283">
    <property type="term" value="F:amino acid:sodium symporter activity"/>
    <property type="evidence" value="ECO:0007669"/>
    <property type="project" value="InterPro"/>
</dbReference>
<protein>
    <submittedName>
        <fullName evidence="10">Sodium:alanine symporter family protein</fullName>
    </submittedName>
</protein>
<evidence type="ECO:0000256" key="4">
    <source>
        <dbReference type="ARBA" id="ARBA00022475"/>
    </source>
</evidence>
<name>A0A1V3IM05_9PAST</name>
<keyword evidence="6 9" id="KW-0769">Symport</keyword>
<proteinExistence type="inferred from homology"/>
<dbReference type="EMBL" id="MLHJ01000045">
    <property type="protein sequence ID" value="OOF43060.1"/>
    <property type="molecule type" value="Genomic_DNA"/>
</dbReference>
<comment type="similarity">
    <text evidence="2 9">Belongs to the alanine or glycine:cation symporter (AGCS) (TC 2.A.25) family.</text>
</comment>
<dbReference type="Proteomes" id="UP000189433">
    <property type="component" value="Unassembled WGS sequence"/>
</dbReference>
<gene>
    <name evidence="10" type="ORF">BKK50_05555</name>
</gene>
<evidence type="ECO:0000256" key="5">
    <source>
        <dbReference type="ARBA" id="ARBA00022692"/>
    </source>
</evidence>
<dbReference type="NCBIfam" id="TIGR00835">
    <property type="entry name" value="agcS"/>
    <property type="match status" value="1"/>
</dbReference>
<feature type="transmembrane region" description="Helical" evidence="9">
    <location>
        <begin position="419"/>
        <end position="443"/>
    </location>
</feature>
<keyword evidence="5 9" id="KW-0812">Transmembrane</keyword>
<feature type="transmembrane region" description="Helical" evidence="9">
    <location>
        <begin position="22"/>
        <end position="49"/>
    </location>
</feature>
<evidence type="ECO:0000256" key="3">
    <source>
        <dbReference type="ARBA" id="ARBA00022448"/>
    </source>
</evidence>
<dbReference type="OrthoDB" id="9806926at2"/>
<organism evidence="10 11">
    <name type="scientific">Rodentibacter rarus</name>
    <dbReference type="NCBI Taxonomy" id="1908260"/>
    <lineage>
        <taxon>Bacteria</taxon>
        <taxon>Pseudomonadati</taxon>
        <taxon>Pseudomonadota</taxon>
        <taxon>Gammaproteobacteria</taxon>
        <taxon>Pasteurellales</taxon>
        <taxon>Pasteurellaceae</taxon>
        <taxon>Rodentibacter</taxon>
    </lineage>
</organism>
<reference evidence="10 11" key="1">
    <citation type="submission" date="2016-10" db="EMBL/GenBank/DDBJ databases">
        <title>Rodentibacter gen. nov. and new species.</title>
        <authorList>
            <person name="Christensen H."/>
        </authorList>
    </citation>
    <scope>NUCLEOTIDE SEQUENCE [LARGE SCALE GENOMIC DNA]</scope>
    <source>
        <strain evidence="10 11">CCUG17206</strain>
    </source>
</reference>
<keyword evidence="3 9" id="KW-0813">Transport</keyword>
<dbReference type="FunFam" id="1.20.1740.10:FF:000004">
    <property type="entry name" value="Sodium:alanine symporter family protein"/>
    <property type="match status" value="1"/>
</dbReference>
<dbReference type="GO" id="GO:0005886">
    <property type="term" value="C:plasma membrane"/>
    <property type="evidence" value="ECO:0007669"/>
    <property type="project" value="UniProtKB-SubCell"/>
</dbReference>
<feature type="transmembrane region" description="Helical" evidence="9">
    <location>
        <begin position="353"/>
        <end position="377"/>
    </location>
</feature>
<feature type="transmembrane region" description="Helical" evidence="9">
    <location>
        <begin position="389"/>
        <end position="407"/>
    </location>
</feature>
<evidence type="ECO:0000256" key="1">
    <source>
        <dbReference type="ARBA" id="ARBA00004651"/>
    </source>
</evidence>
<keyword evidence="9" id="KW-0997">Cell inner membrane</keyword>
<dbReference type="PANTHER" id="PTHR30330">
    <property type="entry name" value="AGSS FAMILY TRANSPORTER, SODIUM-ALANINE"/>
    <property type="match status" value="1"/>
</dbReference>
<keyword evidence="8 9" id="KW-0472">Membrane</keyword>
<sequence>MELINTLEQLLVWIVDHLDGPIWNLTIVILLGVGLFFTITTGFVQLRLFPASMREMWFGRAAEGSSLTPFQAFATGLASRVGVGNIGGVATAIALGGEGAVFWMWITAFIGMSSAFAESTLAQLFKIQDKDGSFRGGPAYYMVQGLKSRAMAIAFAIALIFTFGFAFNSVQANSIVEATRNAWDWQGEYVGIALVILTAAIIFGGIKRIAVISSSLVPMMALFYLIMAVIILGMNIELVPTVINNIIKSAFTFDAAAGGFFGAMVSKAMMMGIKRGLFSNEAGMGSAPNAAAAAHVKHPVSQGLVQMLGVFVDTMMVCTCTAIVILLSNNYGGEALKSISLTQNALQYHVGEFGLHFLAFILLLFAYSSIIGNYAYAESNIRFIKNKPWFVLLFRLTVLFFVYFGAVRSGNVVWNFADTVMAVMAILNLVAIILLSPIVWTLLKDYQRQLKAGKTPEFKIEDYPELKKRVFEQQTWK</sequence>
<feature type="transmembrane region" description="Helical" evidence="9">
    <location>
        <begin position="146"/>
        <end position="167"/>
    </location>
</feature>
<dbReference type="InterPro" id="IPR001463">
    <property type="entry name" value="Na/Ala_symport"/>
</dbReference>
<keyword evidence="4" id="KW-1003">Cell membrane</keyword>
<feature type="transmembrane region" description="Helical" evidence="9">
    <location>
        <begin position="307"/>
        <end position="327"/>
    </location>
</feature>